<proteinExistence type="predicted"/>
<keyword evidence="1" id="KW-0812">Transmembrane</keyword>
<accession>A0A943D9G9</accession>
<feature type="transmembrane region" description="Helical" evidence="1">
    <location>
        <begin position="287"/>
        <end position="314"/>
    </location>
</feature>
<feature type="transmembrane region" description="Helical" evidence="1">
    <location>
        <begin position="37"/>
        <end position="58"/>
    </location>
</feature>
<dbReference type="AlphaFoldDB" id="A0A943D9G9"/>
<feature type="transmembrane region" description="Helical" evidence="1">
    <location>
        <begin position="195"/>
        <end position="213"/>
    </location>
</feature>
<dbReference type="InterPro" id="IPR045723">
    <property type="entry name" value="DUF6077"/>
</dbReference>
<sequence length="348" mass="38953">MFALQVVWFYLLMLAVPLAIGGLFFPERSVISPVSYLAGLATAWGTYEIIGLPCALLFKTSLTTLTVLWSAVMILLTIAGVLVRYTHGRMALLPAKGLQLSRTARILLTLVIVMVVLQTARTVTGYFLAFDDSDYLAQSTTALYTNTINQYEPQTGRQVDILDQIEPHHKIALWGIIWATMTQLTGIHPSILCRTLLPVIVIPAAYIIMYLILKDMFGGEEEKPLAGLLFLQIAYELGSCGGGVRQWWLLMYSWYGKTVTAMLICPFILYLFLILENETNKKHQLQLWVLLALTAWAGCMVAASSFLMVPFLLGVLGLCHFVRKRNLLFCIKLGICIIPCLALYYITR</sequence>
<dbReference type="Proteomes" id="UP000759273">
    <property type="component" value="Unassembled WGS sequence"/>
</dbReference>
<keyword evidence="1" id="KW-0472">Membrane</keyword>
<feature type="transmembrane region" description="Helical" evidence="1">
    <location>
        <begin position="254"/>
        <end position="275"/>
    </location>
</feature>
<feature type="transmembrane region" description="Helical" evidence="1">
    <location>
        <begin position="6"/>
        <end position="25"/>
    </location>
</feature>
<comment type="caution">
    <text evidence="2">The sequence shown here is derived from an EMBL/GenBank/DDBJ whole genome shotgun (WGS) entry which is preliminary data.</text>
</comment>
<protein>
    <submittedName>
        <fullName evidence="2">Uncharacterized protein</fullName>
    </submittedName>
</protein>
<feature type="transmembrane region" description="Helical" evidence="1">
    <location>
        <begin position="326"/>
        <end position="346"/>
    </location>
</feature>
<feature type="transmembrane region" description="Helical" evidence="1">
    <location>
        <begin position="64"/>
        <end position="85"/>
    </location>
</feature>
<dbReference type="Pfam" id="PF19554">
    <property type="entry name" value="DUF6077"/>
    <property type="match status" value="1"/>
</dbReference>
<name>A0A943D9G9_9FIRM</name>
<reference evidence="2" key="1">
    <citation type="submission" date="2021-02" db="EMBL/GenBank/DDBJ databases">
        <title>Infant gut strain persistence is associated with maternal origin, phylogeny, and functional potential including surface adhesion and iron acquisition.</title>
        <authorList>
            <person name="Lou Y.C."/>
        </authorList>
    </citation>
    <scope>NUCLEOTIDE SEQUENCE</scope>
    <source>
        <strain evidence="2">L3_101_000M1_dasL3_101_000M1_concoct_87</strain>
    </source>
</reference>
<dbReference type="EMBL" id="JAGZGG010000004">
    <property type="protein sequence ID" value="MBS5331523.1"/>
    <property type="molecule type" value="Genomic_DNA"/>
</dbReference>
<organism evidence="2 3">
    <name type="scientific">Subdoligranulum variabile</name>
    <dbReference type="NCBI Taxonomy" id="214851"/>
    <lineage>
        <taxon>Bacteria</taxon>
        <taxon>Bacillati</taxon>
        <taxon>Bacillota</taxon>
        <taxon>Clostridia</taxon>
        <taxon>Eubacteriales</taxon>
        <taxon>Oscillospiraceae</taxon>
        <taxon>Subdoligranulum</taxon>
    </lineage>
</organism>
<feature type="transmembrane region" description="Helical" evidence="1">
    <location>
        <begin position="106"/>
        <end position="129"/>
    </location>
</feature>
<keyword evidence="1" id="KW-1133">Transmembrane helix</keyword>
<evidence type="ECO:0000313" key="3">
    <source>
        <dbReference type="Proteomes" id="UP000759273"/>
    </source>
</evidence>
<evidence type="ECO:0000256" key="1">
    <source>
        <dbReference type="SAM" id="Phobius"/>
    </source>
</evidence>
<evidence type="ECO:0000313" key="2">
    <source>
        <dbReference type="EMBL" id="MBS5331523.1"/>
    </source>
</evidence>
<gene>
    <name evidence="2" type="ORF">KHY36_03220</name>
</gene>